<dbReference type="GeneID" id="27664764"/>
<dbReference type="EMBL" id="AXCR01000006">
    <property type="protein sequence ID" value="KJR86359.1"/>
    <property type="molecule type" value="Genomic_DNA"/>
</dbReference>
<dbReference type="GO" id="GO:0000466">
    <property type="term" value="P:maturation of 5.8S rRNA from tricistronic rRNA transcript (SSU-rRNA, 5.8S rRNA, LSU-rRNA)"/>
    <property type="evidence" value="ECO:0007669"/>
    <property type="project" value="TreeGrafter"/>
</dbReference>
<dbReference type="CDD" id="cd22573">
    <property type="entry name" value="RMP1_RBD"/>
    <property type="match status" value="1"/>
</dbReference>
<sequence length="339" mass="38159">MATDRIQKAMHSNNTDTPATAPFAGVQSGSLLTPKARYVAAAERLEEVSAMLHGLNRLHKNQHRVSTYWWPVFGQLRRHVRRLGEVVRPLTAAKAKVDGDDQSDEEKAAIMCARDVRGDFIPKAYLAFSRLIADRRFAQLGLLLMAILAQVHTALRWVSGDLATNKRRIVSDEDDDDDDQIEDELADAGIQDDAPGEFGDDLGEVIARVDDSENEDTKRYKEHATVTMSSKPSLKRPRQEDDTDIYANHIKSRTSLVKASTKSGESESIVRSEKKRKVDEDPPMPRSKEITGAKETQDVFVKRDKNGKKEKDKDRDKSKKVKKRKKNGDEFDDLFSGLL</sequence>
<dbReference type="PANTHER" id="PTHR37792:SF1">
    <property type="entry name" value="RIBONUCLEASE MRP PROTEIN SUBUNIT RMP1"/>
    <property type="match status" value="1"/>
</dbReference>
<feature type="compositionally biased region" description="Basic and acidic residues" evidence="1">
    <location>
        <begin position="264"/>
        <end position="280"/>
    </location>
</feature>
<evidence type="ECO:0000313" key="4">
    <source>
        <dbReference type="Proteomes" id="UP000033710"/>
    </source>
</evidence>
<comment type="caution">
    <text evidence="3">The sequence shown here is derived from an EMBL/GenBank/DDBJ whole genome shotgun (WGS) entry which is preliminary data.</text>
</comment>
<organism evidence="3 4">
    <name type="scientific">Sporothrix schenckii 1099-18</name>
    <dbReference type="NCBI Taxonomy" id="1397361"/>
    <lineage>
        <taxon>Eukaryota</taxon>
        <taxon>Fungi</taxon>
        <taxon>Dikarya</taxon>
        <taxon>Ascomycota</taxon>
        <taxon>Pezizomycotina</taxon>
        <taxon>Sordariomycetes</taxon>
        <taxon>Sordariomycetidae</taxon>
        <taxon>Ophiostomatales</taxon>
        <taxon>Ophiostomataceae</taxon>
        <taxon>Sporothrix</taxon>
    </lineage>
</organism>
<dbReference type="RefSeq" id="XP_016589035.1">
    <property type="nucleotide sequence ID" value="XM_016729487.1"/>
</dbReference>
<dbReference type="VEuPathDB" id="FungiDB:SPSK_02619"/>
<feature type="compositionally biased region" description="Basic and acidic residues" evidence="1">
    <location>
        <begin position="286"/>
        <end position="317"/>
    </location>
</feature>
<dbReference type="Proteomes" id="UP000033710">
    <property type="component" value="Unassembled WGS sequence"/>
</dbReference>
<gene>
    <name evidence="3" type="ORF">SPSK_02619</name>
</gene>
<feature type="compositionally biased region" description="Polar residues" evidence="1">
    <location>
        <begin position="253"/>
        <end position="263"/>
    </location>
</feature>
<evidence type="ECO:0000259" key="2">
    <source>
        <dbReference type="Pfam" id="PF20945"/>
    </source>
</evidence>
<dbReference type="InterPro" id="IPR047205">
    <property type="entry name" value="RMP1"/>
</dbReference>
<dbReference type="GO" id="GO:0000172">
    <property type="term" value="C:ribonuclease MRP complex"/>
    <property type="evidence" value="ECO:0007669"/>
    <property type="project" value="InterPro"/>
</dbReference>
<proteinExistence type="predicted"/>
<evidence type="ECO:0000256" key="1">
    <source>
        <dbReference type="SAM" id="MobiDB-lite"/>
    </source>
</evidence>
<dbReference type="KEGG" id="ssck:SPSK_02619"/>
<name>A0A0F2MB90_SPOSC</name>
<feature type="compositionally biased region" description="Basic and acidic residues" evidence="1">
    <location>
        <begin position="208"/>
        <end position="224"/>
    </location>
</feature>
<reference evidence="3 4" key="2">
    <citation type="journal article" date="2015" name="Eukaryot. Cell">
        <title>Asexual propagation of a virulent clone complex in a human and feline outbreak of sporotrichosis.</title>
        <authorList>
            <person name="Teixeira Mde M."/>
            <person name="Rodrigues A.M."/>
            <person name="Tsui C.K."/>
            <person name="de Almeida L.G."/>
            <person name="Van Diepeningen A.D."/>
            <person name="van den Ende B.G."/>
            <person name="Fernandes G.F."/>
            <person name="Kano R."/>
            <person name="Hamelin R.C."/>
            <person name="Lopes-Bezerra L.M."/>
            <person name="Vasconcelos A.T."/>
            <person name="de Hoog S."/>
            <person name="de Camargo Z.P."/>
            <person name="Felipe M.S."/>
        </authorList>
    </citation>
    <scope>NUCLEOTIDE SEQUENCE [LARGE SCALE GENOMIC DNA]</scope>
    <source>
        <strain evidence="3 4">1099-18</strain>
    </source>
</reference>
<dbReference type="PANTHER" id="PTHR37792">
    <property type="entry name" value="RIBONUCLEASE MRP PROTEIN SUBUNIT RMP1"/>
    <property type="match status" value="1"/>
</dbReference>
<accession>A0A0F2MB90</accession>
<dbReference type="InterPro" id="IPR047204">
    <property type="entry name" value="RMP1_RBD"/>
</dbReference>
<protein>
    <recommendedName>
        <fullName evidence="2">RNase MRP protein 1 RNA binding domain-containing protein</fullName>
    </recommendedName>
</protein>
<dbReference type="OrthoDB" id="5414547at2759"/>
<feature type="region of interest" description="Disordered" evidence="1">
    <location>
        <begin position="208"/>
        <end position="339"/>
    </location>
</feature>
<feature type="domain" description="RNase MRP protein 1 RNA binding" evidence="2">
    <location>
        <begin position="51"/>
        <end position="150"/>
    </location>
</feature>
<dbReference type="Pfam" id="PF20945">
    <property type="entry name" value="RMP1"/>
    <property type="match status" value="1"/>
</dbReference>
<dbReference type="GO" id="GO:0000294">
    <property type="term" value="P:nuclear-transcribed mRNA catabolic process, RNase MRP-dependent"/>
    <property type="evidence" value="ECO:0007669"/>
    <property type="project" value="TreeGrafter"/>
</dbReference>
<dbReference type="GO" id="GO:0042134">
    <property type="term" value="F:rRNA primary transcript binding"/>
    <property type="evidence" value="ECO:0007669"/>
    <property type="project" value="InterPro"/>
</dbReference>
<dbReference type="AlphaFoldDB" id="A0A0F2MB90"/>
<feature type="region of interest" description="Disordered" evidence="1">
    <location>
        <begin position="1"/>
        <end position="26"/>
    </location>
</feature>
<reference evidence="3 4" key="1">
    <citation type="journal article" date="2014" name="BMC Genomics">
        <title>Comparative genomics of the major fungal agents of human and animal Sporotrichosis: Sporothrix schenckii and Sporothrix brasiliensis.</title>
        <authorList>
            <person name="Teixeira M.M."/>
            <person name="de Almeida L.G."/>
            <person name="Kubitschek-Barreira P."/>
            <person name="Alves F.L."/>
            <person name="Kioshima E.S."/>
            <person name="Abadio A.K."/>
            <person name="Fernandes L."/>
            <person name="Derengowski L.S."/>
            <person name="Ferreira K.S."/>
            <person name="Souza R.C."/>
            <person name="Ruiz J.C."/>
            <person name="de Andrade N.C."/>
            <person name="Paes H.C."/>
            <person name="Nicola A.M."/>
            <person name="Albuquerque P."/>
            <person name="Gerber A.L."/>
            <person name="Martins V.P."/>
            <person name="Peconick L.D."/>
            <person name="Neto A.V."/>
            <person name="Chaucanez C.B."/>
            <person name="Silva P.A."/>
            <person name="Cunha O.L."/>
            <person name="de Oliveira F.F."/>
            <person name="dos Santos T.C."/>
            <person name="Barros A.L."/>
            <person name="Soares M.A."/>
            <person name="de Oliveira L.M."/>
            <person name="Marini M.M."/>
            <person name="Villalobos-Duno H."/>
            <person name="Cunha M.M."/>
            <person name="de Hoog S."/>
            <person name="da Silveira J.F."/>
            <person name="Henrissat B."/>
            <person name="Nino-Vega G.A."/>
            <person name="Cisalpino P.S."/>
            <person name="Mora-Montes H.M."/>
            <person name="Almeida S.R."/>
            <person name="Stajich J.E."/>
            <person name="Lopes-Bezerra L.M."/>
            <person name="Vasconcelos A.T."/>
            <person name="Felipe M.S."/>
        </authorList>
    </citation>
    <scope>NUCLEOTIDE SEQUENCE [LARGE SCALE GENOMIC DNA]</scope>
    <source>
        <strain evidence="3 4">1099-18</strain>
    </source>
</reference>
<evidence type="ECO:0000313" key="3">
    <source>
        <dbReference type="EMBL" id="KJR86359.1"/>
    </source>
</evidence>